<dbReference type="Gene3D" id="2.40.30.10">
    <property type="entry name" value="Translation factors"/>
    <property type="match status" value="1"/>
</dbReference>
<dbReference type="SUPFAM" id="SSF63380">
    <property type="entry name" value="Riboflavin synthase domain-like"/>
    <property type="match status" value="1"/>
</dbReference>
<dbReference type="PRINTS" id="PR00410">
    <property type="entry name" value="PHEHYDRXLASE"/>
</dbReference>
<dbReference type="Gene3D" id="2.30.110.10">
    <property type="entry name" value="Electron Transport, Fmn-binding Protein, Chain A"/>
    <property type="match status" value="1"/>
</dbReference>
<protein>
    <recommendedName>
        <fullName evidence="1">FAD-binding FR-type domain-containing protein</fullName>
    </recommendedName>
</protein>
<dbReference type="Pfam" id="PF00175">
    <property type="entry name" value="NAD_binding_1"/>
    <property type="match status" value="1"/>
</dbReference>
<reference evidence="2 3" key="1">
    <citation type="journal article" date="2024" name="Nat. Commun.">
        <title>Phylogenomics reveals the evolutionary origins of lichenization in chlorophyte algae.</title>
        <authorList>
            <person name="Puginier C."/>
            <person name="Libourel C."/>
            <person name="Otte J."/>
            <person name="Skaloud P."/>
            <person name="Haon M."/>
            <person name="Grisel S."/>
            <person name="Petersen M."/>
            <person name="Berrin J.G."/>
            <person name="Delaux P.M."/>
            <person name="Dal Grande F."/>
            <person name="Keller J."/>
        </authorList>
    </citation>
    <scope>NUCLEOTIDE SEQUENCE [LARGE SCALE GENOMIC DNA]</scope>
    <source>
        <strain evidence="2 3">SAG 2036</strain>
    </source>
</reference>
<dbReference type="PROSITE" id="PS51384">
    <property type="entry name" value="FAD_FR"/>
    <property type="match status" value="1"/>
</dbReference>
<dbReference type="Gene3D" id="3.40.50.80">
    <property type="entry name" value="Nucleotide-binding domain of ferredoxin-NADP reductase (FNR) module"/>
    <property type="match status" value="1"/>
</dbReference>
<keyword evidence="3" id="KW-1185">Reference proteome</keyword>
<dbReference type="InterPro" id="IPR012349">
    <property type="entry name" value="Split_barrel_FMN-bd"/>
</dbReference>
<dbReference type="InterPro" id="IPR017927">
    <property type="entry name" value="FAD-bd_FR_type"/>
</dbReference>
<accession>A0AAW1Q2Z6</accession>
<evidence type="ECO:0000259" key="1">
    <source>
        <dbReference type="PROSITE" id="PS51384"/>
    </source>
</evidence>
<evidence type="ECO:0000313" key="2">
    <source>
        <dbReference type="EMBL" id="KAK9815150.1"/>
    </source>
</evidence>
<dbReference type="InterPro" id="IPR039261">
    <property type="entry name" value="FNR_nucleotide-bd"/>
</dbReference>
<dbReference type="EMBL" id="JALJOQ010000001">
    <property type="protein sequence ID" value="KAK9815150.1"/>
    <property type="molecule type" value="Genomic_DNA"/>
</dbReference>
<gene>
    <name evidence="2" type="ORF">WJX73_008896</name>
</gene>
<dbReference type="InterPro" id="IPR001433">
    <property type="entry name" value="OxRdtase_FAD/NAD-bd"/>
</dbReference>
<feature type="domain" description="FAD-binding FR-type" evidence="1">
    <location>
        <begin position="254"/>
        <end position="363"/>
    </location>
</feature>
<dbReference type="GO" id="GO:0016491">
    <property type="term" value="F:oxidoreductase activity"/>
    <property type="evidence" value="ECO:0007669"/>
    <property type="project" value="InterPro"/>
</dbReference>
<dbReference type="InterPro" id="IPR017938">
    <property type="entry name" value="Riboflavin_synthase-like_b-brl"/>
</dbReference>
<name>A0AAW1Q2Z6_9CHLO</name>
<evidence type="ECO:0000313" key="3">
    <source>
        <dbReference type="Proteomes" id="UP001465755"/>
    </source>
</evidence>
<dbReference type="SUPFAM" id="SSF50475">
    <property type="entry name" value="FMN-binding split barrel"/>
    <property type="match status" value="1"/>
</dbReference>
<proteinExistence type="predicted"/>
<organism evidence="2 3">
    <name type="scientific">Symbiochloris irregularis</name>
    <dbReference type="NCBI Taxonomy" id="706552"/>
    <lineage>
        <taxon>Eukaryota</taxon>
        <taxon>Viridiplantae</taxon>
        <taxon>Chlorophyta</taxon>
        <taxon>core chlorophytes</taxon>
        <taxon>Trebouxiophyceae</taxon>
        <taxon>Trebouxiales</taxon>
        <taxon>Trebouxiaceae</taxon>
        <taxon>Symbiochloris</taxon>
    </lineage>
</organism>
<dbReference type="Pfam" id="PF00970">
    <property type="entry name" value="FAD_binding_6"/>
    <property type="match status" value="1"/>
</dbReference>
<sequence>MRSPWHAYEAQVQRAVMGEEKAQDYAQKKAQNIRSYLTEQHKDFYVHLPLLYVSVLDSTGHPVALVLTGEPGFVHSLSDTAASIQPMQTLNPDLFASGSQIGILGLESHTRRRNRLNGTVQSLDPSTNTLTLAVRQAFGNCPKYIANRKLQLKITDPRHLLWPDYIGNFFFQTLGNLAANGQAGLLFIDYSDGSVLHVKGHAKLDMHDTSLPGAQRAVKMTIEAWHCTPQRLPLEQVGPTDASPYNPKSGQTAADQRFVSCKSIEQVAEGIKSFTFHYPERIAGARQPFDYLSGQYASFDFQLEGKDHNRTWTISSHPDESRETQSFTISVKKAGLISSWLHDNLKPGSVIEWRGALGDFTPIAGDKPVLLVAGGIGITPMRSFLITFSKERRPVTLLYSVRAAREAAFLDELHGIAESSGGKAKVVVNVTGKDDTWHGPKGRLNAEHISEQVPNLKDHSDVYMCGPQPFMNGVESTLTSLGFPQGSIHSESFSF</sequence>
<comment type="caution">
    <text evidence="2">The sequence shown here is derived from an EMBL/GenBank/DDBJ whole genome shotgun (WGS) entry which is preliminary data.</text>
</comment>
<dbReference type="InterPro" id="IPR008333">
    <property type="entry name" value="Cbr1-like_FAD-bd_dom"/>
</dbReference>
<dbReference type="Proteomes" id="UP001465755">
    <property type="component" value="Unassembled WGS sequence"/>
</dbReference>
<dbReference type="PANTHER" id="PTHR42815:SF2">
    <property type="entry name" value="FAD-BINDING, PUTATIVE (AFU_ORTHOLOGUE AFUA_6G07600)-RELATED"/>
    <property type="match status" value="1"/>
</dbReference>
<dbReference type="SUPFAM" id="SSF52343">
    <property type="entry name" value="Ferredoxin reductase-like, C-terminal NADP-linked domain"/>
    <property type="match status" value="1"/>
</dbReference>
<dbReference type="AlphaFoldDB" id="A0AAW1Q2Z6"/>
<dbReference type="PANTHER" id="PTHR42815">
    <property type="entry name" value="FAD-BINDING, PUTATIVE (AFU_ORTHOLOGUE AFUA_6G07600)-RELATED"/>
    <property type="match status" value="1"/>
</dbReference>